<dbReference type="Proteomes" id="UP000516424">
    <property type="component" value="Chromosome"/>
</dbReference>
<dbReference type="SUPFAM" id="SSF53756">
    <property type="entry name" value="UDP-Glycosyltransferase/glycogen phosphorylase"/>
    <property type="match status" value="1"/>
</dbReference>
<dbReference type="PANTHER" id="PTHR46401">
    <property type="entry name" value="GLYCOSYLTRANSFERASE WBBK-RELATED"/>
    <property type="match status" value="1"/>
</dbReference>
<dbReference type="PANTHER" id="PTHR46401:SF2">
    <property type="entry name" value="GLYCOSYLTRANSFERASE WBBK-RELATED"/>
    <property type="match status" value="1"/>
</dbReference>
<keyword evidence="1" id="KW-0808">Transferase</keyword>
<evidence type="ECO:0000256" key="1">
    <source>
        <dbReference type="ARBA" id="ARBA00022679"/>
    </source>
</evidence>
<dbReference type="InterPro" id="IPR001296">
    <property type="entry name" value="Glyco_trans_1"/>
</dbReference>
<feature type="domain" description="Glycosyl transferase family 1" evidence="2">
    <location>
        <begin position="306"/>
        <end position="461"/>
    </location>
</feature>
<dbReference type="Gene3D" id="3.40.50.2000">
    <property type="entry name" value="Glycogen Phosphorylase B"/>
    <property type="match status" value="1"/>
</dbReference>
<dbReference type="GO" id="GO:0016757">
    <property type="term" value="F:glycosyltransferase activity"/>
    <property type="evidence" value="ECO:0007669"/>
    <property type="project" value="InterPro"/>
</dbReference>
<dbReference type="AlphaFoldDB" id="A0AB33ICH1"/>
<reference evidence="3 4" key="1">
    <citation type="journal article" date="2011" name="Microbiology">
        <title>Transcriptome response to different carbon sources in Acetobacter aceti.</title>
        <authorList>
            <person name="Sakurai K."/>
            <person name="Arai H."/>
            <person name="Ishii M."/>
            <person name="Igarashi Y."/>
        </authorList>
    </citation>
    <scope>NUCLEOTIDE SEQUENCE [LARGE SCALE GENOMIC DNA]</scope>
    <source>
        <strain evidence="3 4">NBRC 14818</strain>
    </source>
</reference>
<evidence type="ECO:0000313" key="4">
    <source>
        <dbReference type="Proteomes" id="UP000516424"/>
    </source>
</evidence>
<dbReference type="EMBL" id="AP023410">
    <property type="protein sequence ID" value="BCK75742.1"/>
    <property type="molecule type" value="Genomic_DNA"/>
</dbReference>
<gene>
    <name evidence="3" type="ORF">EMQ_1348</name>
</gene>
<proteinExistence type="predicted"/>
<evidence type="ECO:0000259" key="2">
    <source>
        <dbReference type="Pfam" id="PF00534"/>
    </source>
</evidence>
<organism evidence="3 4">
    <name type="scientific">Acetobacter aceti NBRC 14818</name>
    <dbReference type="NCBI Taxonomy" id="887700"/>
    <lineage>
        <taxon>Bacteria</taxon>
        <taxon>Pseudomonadati</taxon>
        <taxon>Pseudomonadota</taxon>
        <taxon>Alphaproteobacteria</taxon>
        <taxon>Acetobacterales</taxon>
        <taxon>Acetobacteraceae</taxon>
        <taxon>Acetobacter</taxon>
        <taxon>Acetobacter subgen. Acetobacter</taxon>
    </lineage>
</organism>
<protein>
    <recommendedName>
        <fullName evidence="2">Glycosyl transferase family 1 domain-containing protein</fullName>
    </recommendedName>
</protein>
<dbReference type="CDD" id="cd03809">
    <property type="entry name" value="GT4_MtfB-like"/>
    <property type="match status" value="1"/>
</dbReference>
<accession>A0AB33ICH1</accession>
<dbReference type="RefSeq" id="WP_018308278.1">
    <property type="nucleotide sequence ID" value="NZ_AP023410.1"/>
</dbReference>
<evidence type="ECO:0000313" key="3">
    <source>
        <dbReference type="EMBL" id="BCK75742.1"/>
    </source>
</evidence>
<name>A0AB33ICH1_ACEAC</name>
<keyword evidence="4" id="KW-1185">Reference proteome</keyword>
<dbReference type="Pfam" id="PF00534">
    <property type="entry name" value="Glycos_transf_1"/>
    <property type="match status" value="1"/>
</dbReference>
<sequence length="491" mass="55512">MIRSSSQCTIRVDVDDLFQYAMANPRPSGIQRVVYEILSVLEERAAAHPDTPRILFVRRGRNGEPFEEVSWSDITALFGTLTGIDPSSKRRGNTRRTGQTLLPQRRLGGSLRRSLITQFQSMPEDIGKPLLASGIAQIRAIRLLRQCFKTTRNRKAASHAEKSPEIFANDTNEFRKETSSSEQKDIFLILGAAWSDPLFNERLHQARKLYDSRPVLLIHDLIPFRRPEWCDPSLVRNFQHWLKTSLPHCAQLLAVSKATARDVEQYAVEHGLKFSSAVQIMPMGSGFSDMQAESETIPMGLPAAGSYVLFVSTLEVRKNHAFLLRVWRRLLNDGNEADIPTLVFAGRVGWLVRDLMQQLDNSDWLNGKIRLISDPTDEELKHLYQGSLFTIFPSLSEGWGLPVSESLMMGVPCLALHSTSVPEAGGQFARYFDPENVTDALEKIRDLLTDREQIAFWKNEIRTRFMPTSWTQSADMLLDACLAASHAEDRS</sequence>